<sequence>MNVGNSWAVPAECPPRLKSRFRANGSCWHQHLLQGQLFPQGAVHLRDLPWLQGLQVGLRQPRKPTVGTWRLRWPRATRHVKYVSFNWNFLFARLCCKCFANLNPYVNSQSCCEDSFCGLVTEWECETKTGVQPGLCRCAAWRPPPLEDRLREASARPLRAPLLGGARHAVAREWRGSASRPHLWVQSTRCWGRMEQGVTTRRATAGAEDAKQRSRRGGRCPTLTPRATGPTWLCALGIEGRSLSPIW</sequence>
<name>A0ABM4KWB6_EQUPR</name>
<evidence type="ECO:0000313" key="2">
    <source>
        <dbReference type="Proteomes" id="UP001652662"/>
    </source>
</evidence>
<keyword evidence="2" id="KW-1185">Reference proteome</keyword>
<evidence type="ECO:0000313" key="3">
    <source>
        <dbReference type="RefSeq" id="XP_070432485.1"/>
    </source>
</evidence>
<dbReference type="Proteomes" id="UP001652662">
    <property type="component" value="Chromosome 15"/>
</dbReference>
<evidence type="ECO:0000256" key="1">
    <source>
        <dbReference type="SAM" id="MobiDB-lite"/>
    </source>
</evidence>
<feature type="region of interest" description="Disordered" evidence="1">
    <location>
        <begin position="201"/>
        <end position="222"/>
    </location>
</feature>
<proteinExistence type="predicted"/>
<organism evidence="2 3">
    <name type="scientific">Equus przewalskii</name>
    <name type="common">Przewalski's horse</name>
    <name type="synonym">Equus caballus przewalskii</name>
    <dbReference type="NCBI Taxonomy" id="9798"/>
    <lineage>
        <taxon>Eukaryota</taxon>
        <taxon>Metazoa</taxon>
        <taxon>Chordata</taxon>
        <taxon>Craniata</taxon>
        <taxon>Vertebrata</taxon>
        <taxon>Euteleostomi</taxon>
        <taxon>Mammalia</taxon>
        <taxon>Eutheria</taxon>
        <taxon>Laurasiatheria</taxon>
        <taxon>Perissodactyla</taxon>
        <taxon>Equidae</taxon>
        <taxon>Equus</taxon>
    </lineage>
</organism>
<dbReference type="RefSeq" id="XP_070432485.1">
    <property type="nucleotide sequence ID" value="XM_070576384.1"/>
</dbReference>
<dbReference type="GeneID" id="139076067"/>
<gene>
    <name evidence="3" type="primary">LOC139076067</name>
</gene>
<reference evidence="3" key="1">
    <citation type="submission" date="2025-08" db="UniProtKB">
        <authorList>
            <consortium name="RefSeq"/>
        </authorList>
    </citation>
    <scope>IDENTIFICATION</scope>
    <source>
        <tissue evidence="3">Blood</tissue>
    </source>
</reference>
<accession>A0ABM4KWB6</accession>
<protein>
    <submittedName>
        <fullName evidence="3">Uncharacterized protein</fullName>
    </submittedName>
</protein>